<evidence type="ECO:0000256" key="1">
    <source>
        <dbReference type="SAM" id="MobiDB-lite"/>
    </source>
</evidence>
<dbReference type="RefSeq" id="XP_056476205.1">
    <property type="nucleotide sequence ID" value="XM_056615848.1"/>
</dbReference>
<evidence type="ECO:0000313" key="2">
    <source>
        <dbReference type="EMBL" id="KAJ5102825.1"/>
    </source>
</evidence>
<keyword evidence="3" id="KW-1185">Reference proteome</keyword>
<proteinExistence type="predicted"/>
<dbReference type="AlphaFoldDB" id="A0A9W9KDU1"/>
<protein>
    <submittedName>
        <fullName evidence="2">Uncharacterized protein</fullName>
    </submittedName>
</protein>
<dbReference type="Proteomes" id="UP001149074">
    <property type="component" value="Unassembled WGS sequence"/>
</dbReference>
<organism evidence="2 3">
    <name type="scientific">Penicillium argentinense</name>
    <dbReference type="NCBI Taxonomy" id="1131581"/>
    <lineage>
        <taxon>Eukaryota</taxon>
        <taxon>Fungi</taxon>
        <taxon>Dikarya</taxon>
        <taxon>Ascomycota</taxon>
        <taxon>Pezizomycotina</taxon>
        <taxon>Eurotiomycetes</taxon>
        <taxon>Eurotiomycetidae</taxon>
        <taxon>Eurotiales</taxon>
        <taxon>Aspergillaceae</taxon>
        <taxon>Penicillium</taxon>
    </lineage>
</organism>
<reference evidence="2" key="1">
    <citation type="submission" date="2022-11" db="EMBL/GenBank/DDBJ databases">
        <authorList>
            <person name="Petersen C."/>
        </authorList>
    </citation>
    <scope>NUCLEOTIDE SEQUENCE</scope>
    <source>
        <strain evidence="2">IBT 30761</strain>
    </source>
</reference>
<dbReference type="EMBL" id="JAPQKI010000004">
    <property type="protein sequence ID" value="KAJ5102825.1"/>
    <property type="molecule type" value="Genomic_DNA"/>
</dbReference>
<sequence length="171" mass="19118">MRTAGHALTGRVSDSSATLSSQVKLEAFKRPSSSTTADSIDRGTLPLRQSPGIDFRNTKACRRKTTSVVDKLSRVPIPCDLLDFTLPALSFTPCDHPPLRPFHSHRLAHYWNHPARRNQFLLTGLHSFLCRPCPRAARRDPRRLCPPAARRPPQLRLASVDSEPPPRCVVN</sequence>
<comment type="caution">
    <text evidence="2">The sequence shown here is derived from an EMBL/GenBank/DDBJ whole genome shotgun (WGS) entry which is preliminary data.</text>
</comment>
<reference evidence="2" key="2">
    <citation type="journal article" date="2023" name="IMA Fungus">
        <title>Comparative genomic study of the Penicillium genus elucidates a diverse pangenome and 15 lateral gene transfer events.</title>
        <authorList>
            <person name="Petersen C."/>
            <person name="Sorensen T."/>
            <person name="Nielsen M.R."/>
            <person name="Sondergaard T.E."/>
            <person name="Sorensen J.L."/>
            <person name="Fitzpatrick D.A."/>
            <person name="Frisvad J.C."/>
            <person name="Nielsen K.L."/>
        </authorList>
    </citation>
    <scope>NUCLEOTIDE SEQUENCE</scope>
    <source>
        <strain evidence="2">IBT 30761</strain>
    </source>
</reference>
<name>A0A9W9KDU1_9EURO</name>
<gene>
    <name evidence="2" type="ORF">N7532_003354</name>
</gene>
<evidence type="ECO:0000313" key="3">
    <source>
        <dbReference type="Proteomes" id="UP001149074"/>
    </source>
</evidence>
<feature type="region of interest" description="Disordered" evidence="1">
    <location>
        <begin position="30"/>
        <end position="49"/>
    </location>
</feature>
<accession>A0A9W9KDU1</accession>
<dbReference type="GeneID" id="81354827"/>